<dbReference type="CDD" id="cd00067">
    <property type="entry name" value="GAL4"/>
    <property type="match status" value="1"/>
</dbReference>
<feature type="compositionally biased region" description="Polar residues" evidence="6">
    <location>
        <begin position="11"/>
        <end position="20"/>
    </location>
</feature>
<dbReference type="PROSITE" id="PS00463">
    <property type="entry name" value="ZN2_CY6_FUNGAL_1"/>
    <property type="match status" value="1"/>
</dbReference>
<proteinExistence type="predicted"/>
<dbReference type="Pfam" id="PF11951">
    <property type="entry name" value="Fungal_trans_2"/>
    <property type="match status" value="1"/>
</dbReference>
<evidence type="ECO:0000256" key="3">
    <source>
        <dbReference type="ARBA" id="ARBA00023125"/>
    </source>
</evidence>
<dbReference type="Gene3D" id="4.10.240.10">
    <property type="entry name" value="Zn(2)-C6 fungal-type DNA-binding domain"/>
    <property type="match status" value="1"/>
</dbReference>
<dbReference type="Proteomes" id="UP001150941">
    <property type="component" value="Unassembled WGS sequence"/>
</dbReference>
<dbReference type="InterPro" id="IPR021858">
    <property type="entry name" value="Fun_TF"/>
</dbReference>
<evidence type="ECO:0000256" key="5">
    <source>
        <dbReference type="ARBA" id="ARBA00023242"/>
    </source>
</evidence>
<dbReference type="GO" id="GO:0008270">
    <property type="term" value="F:zinc ion binding"/>
    <property type="evidence" value="ECO:0007669"/>
    <property type="project" value="InterPro"/>
</dbReference>
<feature type="compositionally biased region" description="Low complexity" evidence="6">
    <location>
        <begin position="128"/>
        <end position="144"/>
    </location>
</feature>
<name>A0A9W9NUF8_9EURO</name>
<reference evidence="8" key="1">
    <citation type="submission" date="2022-11" db="EMBL/GenBank/DDBJ databases">
        <authorList>
            <person name="Petersen C."/>
        </authorList>
    </citation>
    <scope>NUCLEOTIDE SEQUENCE</scope>
    <source>
        <strain evidence="8">IBT 19713</strain>
    </source>
</reference>
<keyword evidence="2" id="KW-0805">Transcription regulation</keyword>
<reference evidence="8" key="2">
    <citation type="journal article" date="2023" name="IMA Fungus">
        <title>Comparative genomic study of the Penicillium genus elucidates a diverse pangenome and 15 lateral gene transfer events.</title>
        <authorList>
            <person name="Petersen C."/>
            <person name="Sorensen T."/>
            <person name="Nielsen M.R."/>
            <person name="Sondergaard T.E."/>
            <person name="Sorensen J.L."/>
            <person name="Fitzpatrick D.A."/>
            <person name="Frisvad J.C."/>
            <person name="Nielsen K.L."/>
        </authorList>
    </citation>
    <scope>NUCLEOTIDE SEQUENCE</scope>
    <source>
        <strain evidence="8">IBT 19713</strain>
    </source>
</reference>
<keyword evidence="3" id="KW-0238">DNA-binding</keyword>
<dbReference type="InterPro" id="IPR036864">
    <property type="entry name" value="Zn2-C6_fun-type_DNA-bd_sf"/>
</dbReference>
<keyword evidence="5" id="KW-0539">Nucleus</keyword>
<feature type="region of interest" description="Disordered" evidence="6">
    <location>
        <begin position="91"/>
        <end position="110"/>
    </location>
</feature>
<feature type="domain" description="Zn(2)-C6 fungal-type" evidence="7">
    <location>
        <begin position="22"/>
        <end position="50"/>
    </location>
</feature>
<dbReference type="OrthoDB" id="39175at2759"/>
<organism evidence="8 9">
    <name type="scientific">Penicillium chermesinum</name>
    <dbReference type="NCBI Taxonomy" id="63820"/>
    <lineage>
        <taxon>Eukaryota</taxon>
        <taxon>Fungi</taxon>
        <taxon>Dikarya</taxon>
        <taxon>Ascomycota</taxon>
        <taxon>Pezizomycotina</taxon>
        <taxon>Eurotiomycetes</taxon>
        <taxon>Eurotiomycetidae</taxon>
        <taxon>Eurotiales</taxon>
        <taxon>Aspergillaceae</taxon>
        <taxon>Penicillium</taxon>
    </lineage>
</organism>
<dbReference type="SUPFAM" id="SSF57701">
    <property type="entry name" value="Zn2/Cys6 DNA-binding domain"/>
    <property type="match status" value="1"/>
</dbReference>
<feature type="region of interest" description="Disordered" evidence="6">
    <location>
        <begin position="123"/>
        <end position="144"/>
    </location>
</feature>
<evidence type="ECO:0000256" key="4">
    <source>
        <dbReference type="ARBA" id="ARBA00023163"/>
    </source>
</evidence>
<dbReference type="InterPro" id="IPR001138">
    <property type="entry name" value="Zn2Cys6_DnaBD"/>
</dbReference>
<accession>A0A9W9NUF8</accession>
<evidence type="ECO:0000259" key="7">
    <source>
        <dbReference type="PROSITE" id="PS50048"/>
    </source>
</evidence>
<feature type="compositionally biased region" description="Pro residues" evidence="6">
    <location>
        <begin position="1"/>
        <end position="10"/>
    </location>
</feature>
<feature type="region of interest" description="Disordered" evidence="6">
    <location>
        <begin position="1"/>
        <end position="21"/>
    </location>
</feature>
<protein>
    <recommendedName>
        <fullName evidence="7">Zn(2)-C6 fungal-type domain-containing protein</fullName>
    </recommendedName>
</protein>
<evidence type="ECO:0000313" key="9">
    <source>
        <dbReference type="Proteomes" id="UP001150941"/>
    </source>
</evidence>
<evidence type="ECO:0000256" key="1">
    <source>
        <dbReference type="ARBA" id="ARBA00004123"/>
    </source>
</evidence>
<dbReference type="GO" id="GO:0005634">
    <property type="term" value="C:nucleus"/>
    <property type="evidence" value="ECO:0007669"/>
    <property type="project" value="UniProtKB-SubCell"/>
</dbReference>
<dbReference type="PROSITE" id="PS50048">
    <property type="entry name" value="ZN2_CY6_FUNGAL_2"/>
    <property type="match status" value="1"/>
</dbReference>
<dbReference type="SMART" id="SM00066">
    <property type="entry name" value="GAL4"/>
    <property type="match status" value="1"/>
</dbReference>
<dbReference type="GeneID" id="83204250"/>
<keyword evidence="9" id="KW-1185">Reference proteome</keyword>
<comment type="subcellular location">
    <subcellularLocation>
        <location evidence="1">Nucleus</location>
    </subcellularLocation>
</comment>
<keyword evidence="4" id="KW-0804">Transcription</keyword>
<dbReference type="GO" id="GO:0000976">
    <property type="term" value="F:transcription cis-regulatory region binding"/>
    <property type="evidence" value="ECO:0007669"/>
    <property type="project" value="TreeGrafter"/>
</dbReference>
<dbReference type="GO" id="GO:0000981">
    <property type="term" value="F:DNA-binding transcription factor activity, RNA polymerase II-specific"/>
    <property type="evidence" value="ECO:0007669"/>
    <property type="project" value="InterPro"/>
</dbReference>
<evidence type="ECO:0000313" key="8">
    <source>
        <dbReference type="EMBL" id="KAJ5226426.1"/>
    </source>
</evidence>
<dbReference type="RefSeq" id="XP_058329837.1">
    <property type="nucleotide sequence ID" value="XM_058476947.1"/>
</dbReference>
<evidence type="ECO:0000256" key="2">
    <source>
        <dbReference type="ARBA" id="ARBA00023015"/>
    </source>
</evidence>
<dbReference type="PANTHER" id="PTHR37534:SF7">
    <property type="entry name" value="TRANSCRIPTIONAL ACTIVATOR PROTEIN UGA3"/>
    <property type="match status" value="1"/>
</dbReference>
<dbReference type="Pfam" id="PF00172">
    <property type="entry name" value="Zn_clus"/>
    <property type="match status" value="1"/>
</dbReference>
<dbReference type="GO" id="GO:0045944">
    <property type="term" value="P:positive regulation of transcription by RNA polymerase II"/>
    <property type="evidence" value="ECO:0007669"/>
    <property type="project" value="TreeGrafter"/>
</dbReference>
<gene>
    <name evidence="8" type="ORF">N7468_007651</name>
</gene>
<comment type="caution">
    <text evidence="8">The sequence shown here is derived from an EMBL/GenBank/DDBJ whole genome shotgun (WGS) entry which is preliminary data.</text>
</comment>
<dbReference type="AlphaFoldDB" id="A0A9W9NUF8"/>
<sequence length="603" mass="68089">MAMYEPPPPRQKQTNITRTRSGCKECRKRHVKCDEGKPACGACVRRNKTCEAWEAGYHFRNVSLSSETMAVALNSAKPRKVVWKELRIKSESPNKRQWPAPRKRHDKREESIANEHASLKSIPPVGALSQSSSPSSSTSSPTPSLTNFDIVRSLNRSENETFYLTHWDSSCSGALDHFFQEMTFINDNCLPLKHAILALSACNMSRLWPENGSSLSAPNSFRPHGHHQTAGQSYYTSAVSQVARIISNLNQQSPIYTLAVLVIFCYIEASMGTFTGFACHADGIETFFQINCVVLSTDIGHRLYGAYLLSKYQNWWRRQNFTSFYLQRNQPSLRLSEDIVDILRSIDAKRALMTSILCELYRLNTIGLLQIWESRHKELDVSIDSLLLSLDIESKRLDDWEAKLSPGDLPSESPTSFEIAGDGHHSVLVFGSHWAAMNYAYYIAARIMHCLEPHPGTEEIIRHWMTILVRLVAGLDTQECISKNVYSIGISSLLMACVLRCQDISIGRWVENWLRALYQRTILEEGSFPVAQALATVTLINKERQLGNEVYAIGLPEDDGGGSGKYSSYNSQLLRGVLIKGKKRETKEFFSVYRDLKLNISSR</sequence>
<dbReference type="EMBL" id="JAPQKS010000005">
    <property type="protein sequence ID" value="KAJ5226426.1"/>
    <property type="molecule type" value="Genomic_DNA"/>
</dbReference>
<dbReference type="PANTHER" id="PTHR37534">
    <property type="entry name" value="TRANSCRIPTIONAL ACTIVATOR PROTEIN UGA3"/>
    <property type="match status" value="1"/>
</dbReference>
<evidence type="ECO:0000256" key="6">
    <source>
        <dbReference type="SAM" id="MobiDB-lite"/>
    </source>
</evidence>